<name>A0AAN6F4C7_9PEZI</name>
<comment type="similarity">
    <text evidence="5">Belongs to the SAT4 family.</text>
</comment>
<dbReference type="GO" id="GO:0016020">
    <property type="term" value="C:membrane"/>
    <property type="evidence" value="ECO:0007669"/>
    <property type="project" value="UniProtKB-SubCell"/>
</dbReference>
<evidence type="ECO:0000256" key="4">
    <source>
        <dbReference type="ARBA" id="ARBA00023136"/>
    </source>
</evidence>
<evidence type="ECO:0000256" key="3">
    <source>
        <dbReference type="ARBA" id="ARBA00022989"/>
    </source>
</evidence>
<feature type="transmembrane region" description="Helical" evidence="6">
    <location>
        <begin position="155"/>
        <end position="174"/>
    </location>
</feature>
<evidence type="ECO:0000256" key="6">
    <source>
        <dbReference type="SAM" id="Phobius"/>
    </source>
</evidence>
<comment type="caution">
    <text evidence="8">The sequence shown here is derived from an EMBL/GenBank/DDBJ whole genome shotgun (WGS) entry which is preliminary data.</text>
</comment>
<dbReference type="AlphaFoldDB" id="A0AAN6F4C7"/>
<protein>
    <recommendedName>
        <fullName evidence="7">Rhodopsin domain-containing protein</fullName>
    </recommendedName>
</protein>
<feature type="transmembrane region" description="Helical" evidence="6">
    <location>
        <begin position="194"/>
        <end position="219"/>
    </location>
</feature>
<keyword evidence="2 6" id="KW-0812">Transmembrane</keyword>
<dbReference type="Proteomes" id="UP001168146">
    <property type="component" value="Unassembled WGS sequence"/>
</dbReference>
<accession>A0AAN6F4C7</accession>
<dbReference type="Pfam" id="PF20684">
    <property type="entry name" value="Fung_rhodopsin"/>
    <property type="match status" value="1"/>
</dbReference>
<evidence type="ECO:0000313" key="8">
    <source>
        <dbReference type="EMBL" id="KAK0301695.1"/>
    </source>
</evidence>
<dbReference type="EMBL" id="JASUXU010000294">
    <property type="protein sequence ID" value="KAK0301695.1"/>
    <property type="molecule type" value="Genomic_DNA"/>
</dbReference>
<proteinExistence type="inferred from homology"/>
<dbReference type="PANTHER" id="PTHR33048">
    <property type="entry name" value="PTH11-LIKE INTEGRAL MEMBRANE PROTEIN (AFU_ORTHOLOGUE AFUA_5G11245)"/>
    <property type="match status" value="1"/>
</dbReference>
<comment type="subcellular location">
    <subcellularLocation>
        <location evidence="1">Membrane</location>
        <topology evidence="1">Multi-pass membrane protein</topology>
    </subcellularLocation>
</comment>
<evidence type="ECO:0000259" key="7">
    <source>
        <dbReference type="Pfam" id="PF20684"/>
    </source>
</evidence>
<feature type="domain" description="Rhodopsin" evidence="7">
    <location>
        <begin position="4"/>
        <end position="217"/>
    </location>
</feature>
<evidence type="ECO:0000313" key="9">
    <source>
        <dbReference type="Proteomes" id="UP001168146"/>
    </source>
</evidence>
<keyword evidence="3 6" id="KW-1133">Transmembrane helix</keyword>
<sequence length="315" mass="34098">MITAIFTECFLTVSVVYGTGNHQGLLTPGDLMRCNLWSWIGQIMAIISLVFGRFAVIAFLFALQAPIYPRWRLSDFIVGAAQAIINIIEIGLNLHQCTPTRKLWDPSVQGTCYNIEICGKVGFLQGSIGAFSDAFLALYPIVFIAPLQQKAPTKVGLCLALGGGLIASGAGIVKTYQISTIMHTQDITYAILDLLIFVSTEMWLIMIFGSLPTVCSTIVTKGKNMKARATGQSHISELSGSGGTSHHASSESWIVLSSVAKQYGSRVAASAGGPPALSITESEEQILQPRLDNEGIKIMREITIKSEQETDRERP</sequence>
<keyword evidence="4 6" id="KW-0472">Membrane</keyword>
<evidence type="ECO:0000256" key="1">
    <source>
        <dbReference type="ARBA" id="ARBA00004141"/>
    </source>
</evidence>
<dbReference type="InterPro" id="IPR052337">
    <property type="entry name" value="SAT4-like"/>
</dbReference>
<dbReference type="PANTHER" id="PTHR33048:SF165">
    <property type="entry name" value="INTEGRAL MEMBRANE PROTEIN"/>
    <property type="match status" value="1"/>
</dbReference>
<evidence type="ECO:0000256" key="2">
    <source>
        <dbReference type="ARBA" id="ARBA00022692"/>
    </source>
</evidence>
<reference evidence="8" key="1">
    <citation type="submission" date="2021-12" db="EMBL/GenBank/DDBJ databases">
        <title>Black yeast isolated from Biological Soil Crust.</title>
        <authorList>
            <person name="Kurbessoian T."/>
        </authorList>
    </citation>
    <scope>NUCLEOTIDE SEQUENCE</scope>
    <source>
        <strain evidence="8">CCFEE 5208</strain>
    </source>
</reference>
<gene>
    <name evidence="8" type="ORF">LTR82_018160</name>
</gene>
<organism evidence="8 9">
    <name type="scientific">Friedmanniomyces endolithicus</name>
    <dbReference type="NCBI Taxonomy" id="329885"/>
    <lineage>
        <taxon>Eukaryota</taxon>
        <taxon>Fungi</taxon>
        <taxon>Dikarya</taxon>
        <taxon>Ascomycota</taxon>
        <taxon>Pezizomycotina</taxon>
        <taxon>Dothideomycetes</taxon>
        <taxon>Dothideomycetidae</taxon>
        <taxon>Mycosphaerellales</taxon>
        <taxon>Teratosphaeriaceae</taxon>
        <taxon>Friedmanniomyces</taxon>
    </lineage>
</organism>
<dbReference type="InterPro" id="IPR049326">
    <property type="entry name" value="Rhodopsin_dom_fungi"/>
</dbReference>
<feature type="transmembrane region" description="Helical" evidence="6">
    <location>
        <begin position="36"/>
        <end position="63"/>
    </location>
</feature>
<evidence type="ECO:0000256" key="5">
    <source>
        <dbReference type="ARBA" id="ARBA00038359"/>
    </source>
</evidence>